<organism evidence="2 3">
    <name type="scientific">Klenkia soli</name>
    <dbReference type="NCBI Taxonomy" id="1052260"/>
    <lineage>
        <taxon>Bacteria</taxon>
        <taxon>Bacillati</taxon>
        <taxon>Actinomycetota</taxon>
        <taxon>Actinomycetes</taxon>
        <taxon>Geodermatophilales</taxon>
        <taxon>Geodermatophilaceae</taxon>
        <taxon>Klenkia</taxon>
    </lineage>
</organism>
<keyword evidence="3" id="KW-1185">Reference proteome</keyword>
<accession>A0A1H0IXB4</accession>
<name>A0A1H0IXB4_9ACTN</name>
<dbReference type="Proteomes" id="UP000199088">
    <property type="component" value="Unassembled WGS sequence"/>
</dbReference>
<feature type="chain" id="PRO_5011627132" description="SipW-cognate class signal peptide" evidence="1">
    <location>
        <begin position="21"/>
        <end position="173"/>
    </location>
</feature>
<protein>
    <recommendedName>
        <fullName evidence="4">SipW-cognate class signal peptide</fullName>
    </recommendedName>
</protein>
<evidence type="ECO:0000313" key="3">
    <source>
        <dbReference type="Proteomes" id="UP000199088"/>
    </source>
</evidence>
<keyword evidence="1" id="KW-0732">Signal</keyword>
<feature type="signal peptide" evidence="1">
    <location>
        <begin position="1"/>
        <end position="20"/>
    </location>
</feature>
<evidence type="ECO:0008006" key="4">
    <source>
        <dbReference type="Google" id="ProtNLM"/>
    </source>
</evidence>
<reference evidence="3" key="1">
    <citation type="submission" date="2016-10" db="EMBL/GenBank/DDBJ databases">
        <authorList>
            <person name="Varghese N."/>
            <person name="Submissions S."/>
        </authorList>
    </citation>
    <scope>NUCLEOTIDE SEQUENCE [LARGE SCALE GENOMIC DNA]</scope>
    <source>
        <strain evidence="3">DSM 45843</strain>
    </source>
</reference>
<gene>
    <name evidence="2" type="ORF">SAMN05660199_01803</name>
</gene>
<proteinExistence type="predicted"/>
<dbReference type="AlphaFoldDB" id="A0A1H0IXB4"/>
<sequence length="173" mass="17206">MAGFLLGFVVLLQAATPAVAAPWVGTATTSSPVTMARVGSSFQNAVGTGTVSPTQYALSGLLTTATGYVELANTSTIPATLTLSMSTGNLIGTSPVSVCPVPWNTTTGVCPGVVATVGSAAQPNQAVTYSTTAPVDANASIYLKVQVTGVLNTVTLTATPVVTRPGGADRTTT</sequence>
<evidence type="ECO:0000313" key="2">
    <source>
        <dbReference type="EMBL" id="SDO36148.1"/>
    </source>
</evidence>
<evidence type="ECO:0000256" key="1">
    <source>
        <dbReference type="SAM" id="SignalP"/>
    </source>
</evidence>
<dbReference type="EMBL" id="FNIR01000005">
    <property type="protein sequence ID" value="SDO36148.1"/>
    <property type="molecule type" value="Genomic_DNA"/>
</dbReference>
<dbReference type="STRING" id="1052260.SAMN05660199_01803"/>